<evidence type="ECO:0000313" key="13">
    <source>
        <dbReference type="EMBL" id="POZ50535.1"/>
    </source>
</evidence>
<dbReference type="OrthoDB" id="9806267at2"/>
<evidence type="ECO:0000256" key="10">
    <source>
        <dbReference type="SAM" id="SignalP"/>
    </source>
</evidence>
<dbReference type="Gene3D" id="3.40.630.40">
    <property type="entry name" value="Zn-dependent exopeptidases"/>
    <property type="match status" value="1"/>
</dbReference>
<dbReference type="GO" id="GO:0008745">
    <property type="term" value="F:N-acetylmuramoyl-L-alanine amidase activity"/>
    <property type="evidence" value="ECO:0007669"/>
    <property type="project" value="UniProtKB-EC"/>
</dbReference>
<dbReference type="SMART" id="SM00646">
    <property type="entry name" value="Ami_3"/>
    <property type="match status" value="1"/>
</dbReference>
<dbReference type="InterPro" id="IPR002508">
    <property type="entry name" value="MurNAc-LAA_cat"/>
</dbReference>
<evidence type="ECO:0000256" key="6">
    <source>
        <dbReference type="ARBA" id="ARBA00022764"/>
    </source>
</evidence>
<evidence type="ECO:0000256" key="4">
    <source>
        <dbReference type="ARBA" id="ARBA00011901"/>
    </source>
</evidence>
<dbReference type="EMBL" id="PGFZ01000010">
    <property type="protein sequence ID" value="POZ50535.1"/>
    <property type="molecule type" value="Genomic_DNA"/>
</dbReference>
<evidence type="ECO:0000256" key="1">
    <source>
        <dbReference type="ARBA" id="ARBA00001561"/>
    </source>
</evidence>
<keyword evidence="14" id="KW-1185">Reference proteome</keyword>
<evidence type="ECO:0000256" key="3">
    <source>
        <dbReference type="ARBA" id="ARBA00010860"/>
    </source>
</evidence>
<evidence type="ECO:0000313" key="15">
    <source>
        <dbReference type="Proteomes" id="UP000237423"/>
    </source>
</evidence>
<dbReference type="RefSeq" id="WP_088618025.1">
    <property type="nucleotide sequence ID" value="NZ_CP022129.1"/>
</dbReference>
<accession>A0A1Z4BV74</accession>
<protein>
    <recommendedName>
        <fullName evidence="9">N-acetylmuramoyl-L-alanine amidase AmiC</fullName>
        <ecNumber evidence="4">3.5.1.28</ecNumber>
    </recommendedName>
</protein>
<dbReference type="Pfam" id="PF01520">
    <property type="entry name" value="Amidase_3"/>
    <property type="match status" value="1"/>
</dbReference>
<proteinExistence type="inferred from homology"/>
<dbReference type="SUPFAM" id="SSF53187">
    <property type="entry name" value="Zn-dependent exopeptidases"/>
    <property type="match status" value="1"/>
</dbReference>
<organism evidence="12 14">
    <name type="scientific">Methylovulum psychrotolerans</name>
    <dbReference type="NCBI Taxonomy" id="1704499"/>
    <lineage>
        <taxon>Bacteria</taxon>
        <taxon>Pseudomonadati</taxon>
        <taxon>Pseudomonadota</taxon>
        <taxon>Gammaproteobacteria</taxon>
        <taxon>Methylococcales</taxon>
        <taxon>Methylococcaceae</taxon>
        <taxon>Methylovulum</taxon>
    </lineage>
</organism>
<evidence type="ECO:0000313" key="14">
    <source>
        <dbReference type="Proteomes" id="UP000197019"/>
    </source>
</evidence>
<reference evidence="13 15" key="2">
    <citation type="submission" date="2017-11" db="EMBL/GenBank/DDBJ databases">
        <title>Draft Genome Sequence of Methylobacter psychrotolerans Sph1T, an Obligate Methanotroph from Low-Temperature Environments.</title>
        <authorList>
            <person name="Oshkin I.Y."/>
            <person name="Miroshnikov K."/>
            <person name="Belova S.E."/>
            <person name="Korzhenkov A."/>
            <person name="Toshchakov S.V."/>
            <person name="Dedysh S.N."/>
        </authorList>
    </citation>
    <scope>NUCLEOTIDE SEQUENCE [LARGE SCALE GENOMIC DNA]</scope>
    <source>
        <strain evidence="13 15">Sph1</strain>
    </source>
</reference>
<keyword evidence="8" id="KW-0961">Cell wall biogenesis/degradation</keyword>
<dbReference type="EC" id="3.5.1.28" evidence="4"/>
<dbReference type="KEGG" id="mpsy:CEK71_03155"/>
<dbReference type="PANTHER" id="PTHR30404:SF0">
    <property type="entry name" value="N-ACETYLMURAMOYL-L-ALANINE AMIDASE AMIC"/>
    <property type="match status" value="1"/>
</dbReference>
<comment type="catalytic activity">
    <reaction evidence="1">
        <text>Hydrolyzes the link between N-acetylmuramoyl residues and L-amino acid residues in certain cell-wall glycopeptides.</text>
        <dbReference type="EC" id="3.5.1.28"/>
    </reaction>
</comment>
<evidence type="ECO:0000256" key="7">
    <source>
        <dbReference type="ARBA" id="ARBA00022801"/>
    </source>
</evidence>
<dbReference type="Proteomes" id="UP000237423">
    <property type="component" value="Unassembled WGS sequence"/>
</dbReference>
<sequence>MKNYHKILCILALQSGAAMALPEPIQVGALAYDNRQGHLSVAVTASPKHRVFVMDNPPRLVIVIKNAALQGSLQQPPADHPLFAKTRLAVQDAAGVKLVIDLKKAISPEKFSLSSNNRNEHRLTVDLTHKAISANDPKAVAAVAPKVAKLKPAAEPKAIIHKGRDIVIAIDAGHGGNDPGAHGPQGTEEKVVTFAIAQKLAVLIDAQPGMKAVMVRKGDDYVGLRERMQVARAAKADLFISVHADAFNDTSVRGASVFTLSTQGASSEAARWLEKSENAAELVGGVNLSDKEDVLASVLLDLSQTATLSASQQVADSVLRHFDGVNQLHRDAVQKAAFIVLKSPDIPSILVETAFISNPLEEQNLVNPRYQTQMARAIFAGVYDYFKKSAPIDSRMAAL</sequence>
<name>A0A1Z4BV74_9GAMM</name>
<dbReference type="InterPro" id="IPR050695">
    <property type="entry name" value="N-acetylmuramoyl_amidase_3"/>
</dbReference>
<feature type="signal peptide" evidence="10">
    <location>
        <begin position="1"/>
        <end position="20"/>
    </location>
</feature>
<keyword evidence="5 10" id="KW-0732">Signal</keyword>
<dbReference type="Proteomes" id="UP000197019">
    <property type="component" value="Chromosome"/>
</dbReference>
<dbReference type="InterPro" id="IPR021731">
    <property type="entry name" value="AMIN_dom"/>
</dbReference>
<dbReference type="GO" id="GO:0009253">
    <property type="term" value="P:peptidoglycan catabolic process"/>
    <property type="evidence" value="ECO:0007669"/>
    <property type="project" value="InterPro"/>
</dbReference>
<dbReference type="GO" id="GO:0030288">
    <property type="term" value="C:outer membrane-bounded periplasmic space"/>
    <property type="evidence" value="ECO:0007669"/>
    <property type="project" value="TreeGrafter"/>
</dbReference>
<keyword evidence="7" id="KW-0378">Hydrolase</keyword>
<reference evidence="12 14" key="1">
    <citation type="submission" date="2017-06" db="EMBL/GenBank/DDBJ databases">
        <title>Genome Sequencing of the methanotroph Methylovulum psychrotolerants str. HV10-M2 isolated from a high-altitude environment.</title>
        <authorList>
            <person name="Mateos-Rivera A."/>
        </authorList>
    </citation>
    <scope>NUCLEOTIDE SEQUENCE [LARGE SCALE GENOMIC DNA]</scope>
    <source>
        <strain evidence="12 14">HV10_M2</strain>
    </source>
</reference>
<dbReference type="Pfam" id="PF11741">
    <property type="entry name" value="AMIN"/>
    <property type="match status" value="1"/>
</dbReference>
<dbReference type="AlphaFoldDB" id="A0A1Z4BV74"/>
<evidence type="ECO:0000256" key="5">
    <source>
        <dbReference type="ARBA" id="ARBA00022729"/>
    </source>
</evidence>
<evidence type="ECO:0000313" key="12">
    <source>
        <dbReference type="EMBL" id="ASF45142.1"/>
    </source>
</evidence>
<keyword evidence="6" id="KW-0574">Periplasm</keyword>
<dbReference type="GO" id="GO:0071555">
    <property type="term" value="P:cell wall organization"/>
    <property type="evidence" value="ECO:0007669"/>
    <property type="project" value="UniProtKB-KW"/>
</dbReference>
<dbReference type="EMBL" id="CP022129">
    <property type="protein sequence ID" value="ASF45142.1"/>
    <property type="molecule type" value="Genomic_DNA"/>
</dbReference>
<dbReference type="Gene3D" id="2.60.40.3500">
    <property type="match status" value="1"/>
</dbReference>
<comment type="similarity">
    <text evidence="3">Belongs to the N-acetylmuramoyl-L-alanine amidase 3 family.</text>
</comment>
<dbReference type="FunFam" id="3.40.630.40:FF:000001">
    <property type="entry name" value="N-acetylmuramoyl-L-alanine amidase"/>
    <property type="match status" value="1"/>
</dbReference>
<evidence type="ECO:0000259" key="11">
    <source>
        <dbReference type="SMART" id="SM00646"/>
    </source>
</evidence>
<gene>
    <name evidence="13" type="ORF">AADEFJLK_03731</name>
    <name evidence="12" type="ORF">CEK71_03155</name>
</gene>
<evidence type="ECO:0000256" key="9">
    <source>
        <dbReference type="ARBA" id="ARBA00074581"/>
    </source>
</evidence>
<evidence type="ECO:0000256" key="8">
    <source>
        <dbReference type="ARBA" id="ARBA00023316"/>
    </source>
</evidence>
<comment type="subcellular location">
    <subcellularLocation>
        <location evidence="2">Periplasm</location>
    </subcellularLocation>
</comment>
<feature type="chain" id="PRO_5033291579" description="N-acetylmuramoyl-L-alanine amidase AmiC" evidence="10">
    <location>
        <begin position="21"/>
        <end position="399"/>
    </location>
</feature>
<dbReference type="PANTHER" id="PTHR30404">
    <property type="entry name" value="N-ACETYLMURAMOYL-L-ALANINE AMIDASE"/>
    <property type="match status" value="1"/>
</dbReference>
<dbReference type="CDD" id="cd02696">
    <property type="entry name" value="MurNAc-LAA"/>
    <property type="match status" value="1"/>
</dbReference>
<evidence type="ECO:0000256" key="2">
    <source>
        <dbReference type="ARBA" id="ARBA00004418"/>
    </source>
</evidence>
<feature type="domain" description="MurNAc-LAA" evidence="11">
    <location>
        <begin position="228"/>
        <end position="383"/>
    </location>
</feature>